<dbReference type="InterPro" id="IPR006626">
    <property type="entry name" value="PbH1"/>
</dbReference>
<dbReference type="PANTHER" id="PTHR31339:SF9">
    <property type="entry name" value="PLASMIN AND FIBRONECTIN-BINDING PROTEIN A"/>
    <property type="match status" value="1"/>
</dbReference>
<dbReference type="InterPro" id="IPR011050">
    <property type="entry name" value="Pectin_lyase_fold/virulence"/>
</dbReference>
<dbReference type="Pfam" id="PF00295">
    <property type="entry name" value="Glyco_hydro_28"/>
    <property type="match status" value="1"/>
</dbReference>
<evidence type="ECO:0000256" key="4">
    <source>
        <dbReference type="RuleBase" id="RU361169"/>
    </source>
</evidence>
<organism evidence="7">
    <name type="scientific">Prasinoderma coloniale</name>
    <dbReference type="NCBI Taxonomy" id="156133"/>
    <lineage>
        <taxon>Eukaryota</taxon>
        <taxon>Viridiplantae</taxon>
        <taxon>Prasinodermophyta</taxon>
        <taxon>Prasinodermophyceae</taxon>
        <taxon>Prasinodermales</taxon>
        <taxon>Prasinodermaceae</taxon>
        <taxon>Prasinoderma</taxon>
    </lineage>
</organism>
<dbReference type="EMBL" id="HBDZ01005846">
    <property type="protein sequence ID" value="CAD8236090.1"/>
    <property type="molecule type" value="Transcribed_RNA"/>
</dbReference>
<comment type="similarity">
    <text evidence="1 4">Belongs to the glycosyl hydrolase 28 family.</text>
</comment>
<keyword evidence="5" id="KW-0812">Transmembrane</keyword>
<protein>
    <recommendedName>
        <fullName evidence="6">Rhamnogalacturonase A/B/Epimerase-like pectate lyase domain-containing protein</fullName>
    </recommendedName>
</protein>
<dbReference type="PANTHER" id="PTHR31339">
    <property type="entry name" value="PECTIN LYASE-RELATED"/>
    <property type="match status" value="1"/>
</dbReference>
<dbReference type="InterPro" id="IPR012334">
    <property type="entry name" value="Pectin_lyas_fold"/>
</dbReference>
<sequence>MVPLCARARRQRGRSQGKAHICREARLWRSHPRCLASVARGSADREGGEGWRGGMRVRGGSTRVVRALLLATLGSLAVRGAGTARASPTQLPGRAVTLDARAFGAVGDGVTDNTASIEAALRNASKHARDGGATLVFPGPGVYMSAPFNLTSNCTLWIGANATIKAVDDFERFPVVAPLPGYGTGRDHLGPRRAPFIGGYNLTDVVIAGDNGTIDGAGWEWWYAHLDGREAATNITRPRLIELMFTTGLVITNVTLVNSPFWTVHPYACENVTARFLTILNHQPSPNTDGFDPDSSQDVLVEHSYFQVGDDGVAIKSGWDCAGLEFGRPSRNIFIRNLTVNSPKAAGVCIGSEMSGGVENVTVVNSHFVNCHAAVRLKSSSTRGAYIRNVTFANSTSEDVAITLFVSDFYGDPNPACNASYVAPEMPRLSGITLENWFGQRSALAVDIEGLQDSPIEGVRVHNLTLGDSGGWRCSNVKGIATECSPRPCGPLLSRRAREKQKLRTIALVLHIVAMFLFCVVGLARMLYLKRSKQSEVDTQGRSHEYEAIRNSECPDGE</sequence>
<dbReference type="InterPro" id="IPR024535">
    <property type="entry name" value="RHGA/B-epi-like_pectate_lyase"/>
</dbReference>
<name>A0A7R9TI76_9VIRI</name>
<dbReference type="SMART" id="SM00710">
    <property type="entry name" value="PbH1"/>
    <property type="match status" value="4"/>
</dbReference>
<evidence type="ECO:0000256" key="1">
    <source>
        <dbReference type="ARBA" id="ARBA00008834"/>
    </source>
</evidence>
<accession>A0A7R9TI76</accession>
<evidence type="ECO:0000313" key="7">
    <source>
        <dbReference type="EMBL" id="CAD8236090.1"/>
    </source>
</evidence>
<evidence type="ECO:0000256" key="3">
    <source>
        <dbReference type="ARBA" id="ARBA00023295"/>
    </source>
</evidence>
<dbReference type="Pfam" id="PF12708">
    <property type="entry name" value="Pect-lyase_RHGA_epim"/>
    <property type="match status" value="1"/>
</dbReference>
<keyword evidence="2 4" id="KW-0378">Hydrolase</keyword>
<dbReference type="Gene3D" id="2.160.20.10">
    <property type="entry name" value="Single-stranded right-handed beta-helix, Pectin lyase-like"/>
    <property type="match status" value="1"/>
</dbReference>
<dbReference type="GO" id="GO:0005975">
    <property type="term" value="P:carbohydrate metabolic process"/>
    <property type="evidence" value="ECO:0007669"/>
    <property type="project" value="InterPro"/>
</dbReference>
<dbReference type="GO" id="GO:0004650">
    <property type="term" value="F:polygalacturonase activity"/>
    <property type="evidence" value="ECO:0007669"/>
    <property type="project" value="InterPro"/>
</dbReference>
<feature type="transmembrane region" description="Helical" evidence="5">
    <location>
        <begin position="506"/>
        <end position="528"/>
    </location>
</feature>
<dbReference type="InterPro" id="IPR000743">
    <property type="entry name" value="Glyco_hydro_28"/>
</dbReference>
<dbReference type="AlphaFoldDB" id="A0A7R9TI76"/>
<feature type="domain" description="Rhamnogalacturonase A/B/Epimerase-like pectate lyase" evidence="6">
    <location>
        <begin position="101"/>
        <end position="176"/>
    </location>
</feature>
<dbReference type="InterPro" id="IPR051801">
    <property type="entry name" value="GH28_Enzymes"/>
</dbReference>
<evidence type="ECO:0000256" key="2">
    <source>
        <dbReference type="ARBA" id="ARBA00022801"/>
    </source>
</evidence>
<keyword evidence="5" id="KW-0472">Membrane</keyword>
<evidence type="ECO:0000259" key="6">
    <source>
        <dbReference type="Pfam" id="PF12708"/>
    </source>
</evidence>
<gene>
    <name evidence="7" type="ORF">PCOL08062_LOCUS4465</name>
</gene>
<evidence type="ECO:0000256" key="5">
    <source>
        <dbReference type="SAM" id="Phobius"/>
    </source>
</evidence>
<dbReference type="SUPFAM" id="SSF51126">
    <property type="entry name" value="Pectin lyase-like"/>
    <property type="match status" value="1"/>
</dbReference>
<keyword evidence="5" id="KW-1133">Transmembrane helix</keyword>
<proteinExistence type="inferred from homology"/>
<reference evidence="7" key="1">
    <citation type="submission" date="2021-01" db="EMBL/GenBank/DDBJ databases">
        <authorList>
            <person name="Corre E."/>
            <person name="Pelletier E."/>
            <person name="Niang G."/>
            <person name="Scheremetjew M."/>
            <person name="Finn R."/>
            <person name="Kale V."/>
            <person name="Holt S."/>
            <person name="Cochrane G."/>
            <person name="Meng A."/>
            <person name="Brown T."/>
            <person name="Cohen L."/>
        </authorList>
    </citation>
    <scope>NUCLEOTIDE SEQUENCE</scope>
    <source>
        <strain evidence="7">CCMP1413</strain>
    </source>
</reference>
<keyword evidence="3 4" id="KW-0326">Glycosidase</keyword>